<accession>A0A0F9HPB6</accession>
<sequence length="125" mass="13857">MPPPHLSDEAKVEWGRMSEKLYRLGLLTELDVAMLAGYCQAYGRWVQAERAIAALAKNDPQTYALMVKTKNGNAIQNPLIGTANKALDMMHKFASEFGMSPSLRARLSVNGEQATPTKPVEKFFD</sequence>
<protein>
    <recommendedName>
        <fullName evidence="2">Phage terminase small subunit P27 family</fullName>
    </recommendedName>
</protein>
<evidence type="ECO:0000313" key="1">
    <source>
        <dbReference type="EMBL" id="KKL83530.1"/>
    </source>
</evidence>
<organism evidence="1">
    <name type="scientific">marine sediment metagenome</name>
    <dbReference type="NCBI Taxonomy" id="412755"/>
    <lineage>
        <taxon>unclassified sequences</taxon>
        <taxon>metagenomes</taxon>
        <taxon>ecological metagenomes</taxon>
    </lineage>
</organism>
<gene>
    <name evidence="1" type="ORF">LCGC14_1973810</name>
</gene>
<dbReference type="Pfam" id="PF05119">
    <property type="entry name" value="Terminase_4"/>
    <property type="match status" value="1"/>
</dbReference>
<dbReference type="InterPro" id="IPR006448">
    <property type="entry name" value="Phage_term_ssu_P27"/>
</dbReference>
<dbReference type="NCBIfam" id="TIGR01558">
    <property type="entry name" value="sm_term_P27"/>
    <property type="match status" value="1"/>
</dbReference>
<proteinExistence type="predicted"/>
<dbReference type="EMBL" id="LAZR01021958">
    <property type="protein sequence ID" value="KKL83530.1"/>
    <property type="molecule type" value="Genomic_DNA"/>
</dbReference>
<comment type="caution">
    <text evidence="1">The sequence shown here is derived from an EMBL/GenBank/DDBJ whole genome shotgun (WGS) entry which is preliminary data.</text>
</comment>
<evidence type="ECO:0008006" key="2">
    <source>
        <dbReference type="Google" id="ProtNLM"/>
    </source>
</evidence>
<dbReference type="AlphaFoldDB" id="A0A0F9HPB6"/>
<name>A0A0F9HPB6_9ZZZZ</name>
<reference evidence="1" key="1">
    <citation type="journal article" date="2015" name="Nature">
        <title>Complex archaea that bridge the gap between prokaryotes and eukaryotes.</title>
        <authorList>
            <person name="Spang A."/>
            <person name="Saw J.H."/>
            <person name="Jorgensen S.L."/>
            <person name="Zaremba-Niedzwiedzka K."/>
            <person name="Martijn J."/>
            <person name="Lind A.E."/>
            <person name="van Eijk R."/>
            <person name="Schleper C."/>
            <person name="Guy L."/>
            <person name="Ettema T.J."/>
        </authorList>
    </citation>
    <scope>NUCLEOTIDE SEQUENCE</scope>
</reference>